<organism evidence="2 3">
    <name type="scientific">Paramarasmius palmivorus</name>
    <dbReference type="NCBI Taxonomy" id="297713"/>
    <lineage>
        <taxon>Eukaryota</taxon>
        <taxon>Fungi</taxon>
        <taxon>Dikarya</taxon>
        <taxon>Basidiomycota</taxon>
        <taxon>Agaricomycotina</taxon>
        <taxon>Agaricomycetes</taxon>
        <taxon>Agaricomycetidae</taxon>
        <taxon>Agaricales</taxon>
        <taxon>Marasmiineae</taxon>
        <taxon>Marasmiaceae</taxon>
        <taxon>Paramarasmius</taxon>
    </lineage>
</organism>
<evidence type="ECO:0000256" key="1">
    <source>
        <dbReference type="SAM" id="MobiDB-lite"/>
    </source>
</evidence>
<evidence type="ECO:0000313" key="3">
    <source>
        <dbReference type="Proteomes" id="UP001383192"/>
    </source>
</evidence>
<dbReference type="Proteomes" id="UP001383192">
    <property type="component" value="Unassembled WGS sequence"/>
</dbReference>
<gene>
    <name evidence="2" type="ORF">VNI00_017489</name>
</gene>
<protein>
    <submittedName>
        <fullName evidence="2">Uncharacterized protein</fullName>
    </submittedName>
</protein>
<feature type="compositionally biased region" description="Basic and acidic residues" evidence="1">
    <location>
        <begin position="291"/>
        <end position="307"/>
    </location>
</feature>
<feature type="region of interest" description="Disordered" evidence="1">
    <location>
        <begin position="291"/>
        <end position="313"/>
    </location>
</feature>
<comment type="caution">
    <text evidence="2">The sequence shown here is derived from an EMBL/GenBank/DDBJ whole genome shotgun (WGS) entry which is preliminary data.</text>
</comment>
<dbReference type="AlphaFoldDB" id="A0AAW0B8N8"/>
<accession>A0AAW0B8N8</accession>
<reference evidence="2 3" key="1">
    <citation type="submission" date="2024-01" db="EMBL/GenBank/DDBJ databases">
        <title>A draft genome for a cacao thread blight-causing isolate of Paramarasmius palmivorus.</title>
        <authorList>
            <person name="Baruah I.K."/>
            <person name="Bukari Y."/>
            <person name="Amoako-Attah I."/>
            <person name="Meinhardt L.W."/>
            <person name="Bailey B.A."/>
            <person name="Cohen S.P."/>
        </authorList>
    </citation>
    <scope>NUCLEOTIDE SEQUENCE [LARGE SCALE GENOMIC DNA]</scope>
    <source>
        <strain evidence="2 3">GH-12</strain>
    </source>
</reference>
<sequence length="392" mass="43746">MSEADSSTVPPSDFILAIQARMGQTPVTPSPAAAPPISATPGITPSGFNSGLEDLTNHGSTTGNVRGRDEFENDSLGELNFFSNASIVGSTLSRWTVEQGRELKRFRGLSAEAEKDYEAIIKAPSAEEQTARIGLHILETRDLVRQISEGLTERYTVSPALKKTAKDYANAAMLSPATYYYENKPLALAAYKCMRTLGVKELPNARNTGHCDMVIAIIKEEITQKRYLFKDKIANSLTFDDKDWKKVTTAQDIGTLVKACIGDTRTPSTAGIYVRFAFLRHVWREMYDKLPAPKDKENDSEGADNRSTKGKKKVKKVRDVGDFWERVDKRLEEMRGFYKEETTLGNAFFTVYQTDIKEYGEPKGAVTKVQDLEDWLARLHEDTAKEMDKGTA</sequence>
<evidence type="ECO:0000313" key="2">
    <source>
        <dbReference type="EMBL" id="KAK7021128.1"/>
    </source>
</evidence>
<proteinExistence type="predicted"/>
<name>A0AAW0B8N8_9AGAR</name>
<dbReference type="EMBL" id="JAYKXP010000174">
    <property type="protein sequence ID" value="KAK7021128.1"/>
    <property type="molecule type" value="Genomic_DNA"/>
</dbReference>
<keyword evidence="3" id="KW-1185">Reference proteome</keyword>